<keyword evidence="4" id="KW-0325">Glycoprotein</keyword>
<dbReference type="Proteomes" id="UP000010552">
    <property type="component" value="Unassembled WGS sequence"/>
</dbReference>
<dbReference type="InParanoid" id="L5KTJ9"/>
<evidence type="ECO:0000256" key="4">
    <source>
        <dbReference type="ARBA" id="ARBA00023180"/>
    </source>
</evidence>
<protein>
    <submittedName>
        <fullName evidence="7">Cadherin-1</fullName>
    </submittedName>
</protein>
<keyword evidence="5" id="KW-0732">Signal</keyword>
<comment type="subcellular location">
    <subcellularLocation>
        <location evidence="1">Cell membrane</location>
    </subcellularLocation>
</comment>
<keyword evidence="3" id="KW-0130">Cell adhesion</keyword>
<feature type="chain" id="PRO_5003969504" evidence="5">
    <location>
        <begin position="23"/>
        <end position="85"/>
    </location>
</feature>
<evidence type="ECO:0000256" key="1">
    <source>
        <dbReference type="ARBA" id="ARBA00004236"/>
    </source>
</evidence>
<accession>L5KTJ9</accession>
<evidence type="ECO:0000313" key="7">
    <source>
        <dbReference type="EMBL" id="ELK14540.1"/>
    </source>
</evidence>
<feature type="signal peptide" evidence="5">
    <location>
        <begin position="1"/>
        <end position="22"/>
    </location>
</feature>
<keyword evidence="2" id="KW-1003">Cell membrane</keyword>
<keyword evidence="2" id="KW-0472">Membrane</keyword>
<organism evidence="7 8">
    <name type="scientific">Pteropus alecto</name>
    <name type="common">Black flying fox</name>
    <dbReference type="NCBI Taxonomy" id="9402"/>
    <lineage>
        <taxon>Eukaryota</taxon>
        <taxon>Metazoa</taxon>
        <taxon>Chordata</taxon>
        <taxon>Craniata</taxon>
        <taxon>Vertebrata</taxon>
        <taxon>Euteleostomi</taxon>
        <taxon>Mammalia</taxon>
        <taxon>Eutheria</taxon>
        <taxon>Laurasiatheria</taxon>
        <taxon>Chiroptera</taxon>
        <taxon>Yinpterochiroptera</taxon>
        <taxon>Pteropodoidea</taxon>
        <taxon>Pteropodidae</taxon>
        <taxon>Pteropodinae</taxon>
        <taxon>Pteropus</taxon>
    </lineage>
</organism>
<keyword evidence="8" id="KW-1185">Reference proteome</keyword>
<dbReference type="Pfam" id="PF08758">
    <property type="entry name" value="Cadherin_pro"/>
    <property type="match status" value="1"/>
</dbReference>
<evidence type="ECO:0000313" key="8">
    <source>
        <dbReference type="Proteomes" id="UP000010552"/>
    </source>
</evidence>
<dbReference type="InterPro" id="IPR014868">
    <property type="entry name" value="Cadherin_pro_dom"/>
</dbReference>
<dbReference type="GO" id="GO:0005886">
    <property type="term" value="C:plasma membrane"/>
    <property type="evidence" value="ECO:0007669"/>
    <property type="project" value="UniProtKB-SubCell"/>
</dbReference>
<evidence type="ECO:0000256" key="2">
    <source>
        <dbReference type="ARBA" id="ARBA00022475"/>
    </source>
</evidence>
<sequence length="85" mass="9614">MGPQCRSLNALLLLLQVSSWLCQEPEPEPCRPGFGAESYTFIVPRRHLERGRVLGRGYQIRTSIYCSFQATHPLGVLPKKTMARV</sequence>
<gene>
    <name evidence="7" type="ORF">PAL_GLEAN10016270</name>
</gene>
<dbReference type="AlphaFoldDB" id="L5KTJ9"/>
<dbReference type="GO" id="GO:0007155">
    <property type="term" value="P:cell adhesion"/>
    <property type="evidence" value="ECO:0007669"/>
    <property type="project" value="UniProtKB-KW"/>
</dbReference>
<feature type="domain" description="Cadherin prodomain" evidence="6">
    <location>
        <begin position="29"/>
        <end position="56"/>
    </location>
</feature>
<dbReference type="EMBL" id="KB030572">
    <property type="protein sequence ID" value="ELK14540.1"/>
    <property type="molecule type" value="Genomic_DNA"/>
</dbReference>
<reference evidence="8" key="1">
    <citation type="journal article" date="2013" name="Science">
        <title>Comparative analysis of bat genomes provides insight into the evolution of flight and immunity.</title>
        <authorList>
            <person name="Zhang G."/>
            <person name="Cowled C."/>
            <person name="Shi Z."/>
            <person name="Huang Z."/>
            <person name="Bishop-Lilly K.A."/>
            <person name="Fang X."/>
            <person name="Wynne J.W."/>
            <person name="Xiong Z."/>
            <person name="Baker M.L."/>
            <person name="Zhao W."/>
            <person name="Tachedjian M."/>
            <person name="Zhu Y."/>
            <person name="Zhou P."/>
            <person name="Jiang X."/>
            <person name="Ng J."/>
            <person name="Yang L."/>
            <person name="Wu L."/>
            <person name="Xiao J."/>
            <person name="Feng Y."/>
            <person name="Chen Y."/>
            <person name="Sun X."/>
            <person name="Zhang Y."/>
            <person name="Marsh G.A."/>
            <person name="Crameri G."/>
            <person name="Broder C.C."/>
            <person name="Frey K.G."/>
            <person name="Wang L.F."/>
            <person name="Wang J."/>
        </authorList>
    </citation>
    <scope>NUCLEOTIDE SEQUENCE [LARGE SCALE GENOMIC DNA]</scope>
</reference>
<evidence type="ECO:0000256" key="5">
    <source>
        <dbReference type="SAM" id="SignalP"/>
    </source>
</evidence>
<proteinExistence type="predicted"/>
<dbReference type="STRING" id="9402.L5KTJ9"/>
<name>L5KTJ9_PTEAL</name>
<evidence type="ECO:0000256" key="3">
    <source>
        <dbReference type="ARBA" id="ARBA00022889"/>
    </source>
</evidence>
<evidence type="ECO:0000259" key="6">
    <source>
        <dbReference type="Pfam" id="PF08758"/>
    </source>
</evidence>